<evidence type="ECO:0000256" key="1">
    <source>
        <dbReference type="ARBA" id="ARBA00001602"/>
    </source>
</evidence>
<dbReference type="PROSITE" id="PS00923">
    <property type="entry name" value="ASP_GLU_RACEMASE_1"/>
    <property type="match status" value="1"/>
</dbReference>
<feature type="binding site" evidence="7">
    <location>
        <begin position="6"/>
        <end position="7"/>
    </location>
    <ligand>
        <name>substrate</name>
    </ligand>
</feature>
<keyword evidence="3 7" id="KW-0133">Cell shape</keyword>
<dbReference type="PANTHER" id="PTHR21198">
    <property type="entry name" value="GLUTAMATE RACEMASE"/>
    <property type="match status" value="1"/>
</dbReference>
<evidence type="ECO:0000256" key="5">
    <source>
        <dbReference type="ARBA" id="ARBA00023235"/>
    </source>
</evidence>
<dbReference type="EC" id="5.1.1.3" evidence="2 7"/>
<comment type="catalytic activity">
    <reaction evidence="1 7">
        <text>L-glutamate = D-glutamate</text>
        <dbReference type="Rhea" id="RHEA:12813"/>
        <dbReference type="ChEBI" id="CHEBI:29985"/>
        <dbReference type="ChEBI" id="CHEBI:29986"/>
        <dbReference type="EC" id="5.1.1.3"/>
    </reaction>
</comment>
<keyword evidence="4 7" id="KW-0573">Peptidoglycan synthesis</keyword>
<dbReference type="InterPro" id="IPR033134">
    <property type="entry name" value="Asp/Glu_racemase_AS_2"/>
</dbReference>
<keyword evidence="6 7" id="KW-0961">Cell wall biogenesis/degradation</keyword>
<dbReference type="InterPro" id="IPR004391">
    <property type="entry name" value="Glu_race"/>
</dbReference>
<feature type="binding site" evidence="7">
    <location>
        <begin position="38"/>
        <end position="39"/>
    </location>
    <ligand>
        <name>substrate</name>
    </ligand>
</feature>
<reference evidence="8 9" key="1">
    <citation type="submission" date="2019-03" db="EMBL/GenBank/DDBJ databases">
        <title>Genomic Encyclopedia of Type Strains, Phase III (KMG-III): the genomes of soil and plant-associated and newly described type strains.</title>
        <authorList>
            <person name="Whitman W."/>
        </authorList>
    </citation>
    <scope>NUCLEOTIDE SEQUENCE [LARGE SCALE GENOMIC DNA]</scope>
    <source>
        <strain evidence="8 9">CECT 8976</strain>
    </source>
</reference>
<gene>
    <name evidence="7" type="primary">murI</name>
    <name evidence="8" type="ORF">DFP86_101191</name>
</gene>
<dbReference type="NCBIfam" id="TIGR00067">
    <property type="entry name" value="glut_race"/>
    <property type="match status" value="1"/>
</dbReference>
<dbReference type="UniPathway" id="UPA00219"/>
<keyword evidence="9" id="KW-1185">Reference proteome</keyword>
<proteinExistence type="inferred from homology"/>
<dbReference type="InterPro" id="IPR015942">
    <property type="entry name" value="Asp/Glu/hydantoin_racemase"/>
</dbReference>
<dbReference type="Proteomes" id="UP000295611">
    <property type="component" value="Unassembled WGS sequence"/>
</dbReference>
<dbReference type="PROSITE" id="PS00924">
    <property type="entry name" value="ASP_GLU_RACEMASE_2"/>
    <property type="match status" value="1"/>
</dbReference>
<dbReference type="AlphaFoldDB" id="A0A4R7BCV5"/>
<dbReference type="GO" id="GO:0009252">
    <property type="term" value="P:peptidoglycan biosynthetic process"/>
    <property type="evidence" value="ECO:0007669"/>
    <property type="project" value="UniProtKB-UniRule"/>
</dbReference>
<feature type="binding site" evidence="7">
    <location>
        <begin position="180"/>
        <end position="181"/>
    </location>
    <ligand>
        <name>substrate</name>
    </ligand>
</feature>
<dbReference type="EMBL" id="SNZP01000001">
    <property type="protein sequence ID" value="TDR82801.1"/>
    <property type="molecule type" value="Genomic_DNA"/>
</dbReference>
<comment type="caution">
    <text evidence="8">The sequence shown here is derived from an EMBL/GenBank/DDBJ whole genome shotgun (WGS) entry which is preliminary data.</text>
</comment>
<dbReference type="InterPro" id="IPR001920">
    <property type="entry name" value="Asp/Glu_race"/>
</dbReference>
<dbReference type="OrthoDB" id="9801055at2"/>
<dbReference type="InterPro" id="IPR018187">
    <property type="entry name" value="Asp/Glu_racemase_AS_1"/>
</dbReference>
<dbReference type="Gene3D" id="3.40.50.1860">
    <property type="match status" value="2"/>
</dbReference>
<feature type="active site" description="Proton donor/acceptor" evidence="7">
    <location>
        <position position="69"/>
    </location>
</feature>
<protein>
    <recommendedName>
        <fullName evidence="2 7">Glutamate racemase</fullName>
        <ecNumber evidence="2 7">5.1.1.3</ecNumber>
    </recommendedName>
</protein>
<evidence type="ECO:0000256" key="6">
    <source>
        <dbReference type="ARBA" id="ARBA00023316"/>
    </source>
</evidence>
<dbReference type="GO" id="GO:0008360">
    <property type="term" value="P:regulation of cell shape"/>
    <property type="evidence" value="ECO:0007669"/>
    <property type="project" value="UniProtKB-KW"/>
</dbReference>
<name>A0A4R7BCV5_9NEIS</name>
<evidence type="ECO:0000313" key="8">
    <source>
        <dbReference type="EMBL" id="TDR82801.1"/>
    </source>
</evidence>
<evidence type="ECO:0000256" key="7">
    <source>
        <dbReference type="HAMAP-Rule" id="MF_00258"/>
    </source>
</evidence>
<evidence type="ECO:0000256" key="4">
    <source>
        <dbReference type="ARBA" id="ARBA00022984"/>
    </source>
</evidence>
<comment type="similarity">
    <text evidence="7">Belongs to the aspartate/glutamate racemases family.</text>
</comment>
<dbReference type="PANTHER" id="PTHR21198:SF2">
    <property type="entry name" value="GLUTAMATE RACEMASE"/>
    <property type="match status" value="1"/>
</dbReference>
<evidence type="ECO:0000256" key="2">
    <source>
        <dbReference type="ARBA" id="ARBA00013090"/>
    </source>
</evidence>
<sequence length="255" mass="27504">MIAMFDSGLGGLSVWRAVARALPDWPVTYLADQAYLPYGSKSREELTERSLRIGHFLHQQGAALLVVACNTATSAAVDVMRRELPIPIVAIEPAVKPAALASHSGRIAVLATEFMLQSARFRSLLQRHAGTVEVLPRPGRGWVELVEAGELDSQAAKEKVAAVVEPLLAEHVDHIVLGCTHYPFLAPLIRELVGPDMVLDDPADAIARRAADLLAGMTPSQPAGYRFYTTDDPAHMSDVLPVLIGQPYPVLHAGI</sequence>
<dbReference type="GO" id="GO:0008881">
    <property type="term" value="F:glutamate racemase activity"/>
    <property type="evidence" value="ECO:0007669"/>
    <property type="project" value="UniProtKB-UniRule"/>
</dbReference>
<evidence type="ECO:0000313" key="9">
    <source>
        <dbReference type="Proteomes" id="UP000295611"/>
    </source>
</evidence>
<accession>A0A4R7BCV5</accession>
<dbReference type="Pfam" id="PF01177">
    <property type="entry name" value="Asp_Glu_race"/>
    <property type="match status" value="1"/>
</dbReference>
<feature type="active site" description="Proton donor/acceptor" evidence="7">
    <location>
        <position position="179"/>
    </location>
</feature>
<keyword evidence="5 7" id="KW-0413">Isomerase</keyword>
<dbReference type="SUPFAM" id="SSF53681">
    <property type="entry name" value="Aspartate/glutamate racemase"/>
    <property type="match status" value="2"/>
</dbReference>
<evidence type="ECO:0000256" key="3">
    <source>
        <dbReference type="ARBA" id="ARBA00022960"/>
    </source>
</evidence>
<comment type="pathway">
    <text evidence="7">Cell wall biogenesis; peptidoglycan biosynthesis.</text>
</comment>
<dbReference type="GO" id="GO:0071555">
    <property type="term" value="P:cell wall organization"/>
    <property type="evidence" value="ECO:0007669"/>
    <property type="project" value="UniProtKB-KW"/>
</dbReference>
<dbReference type="HAMAP" id="MF_00258">
    <property type="entry name" value="Glu_racemase"/>
    <property type="match status" value="1"/>
</dbReference>
<comment type="function">
    <text evidence="7">Provides the (R)-glutamate required for cell wall biosynthesis.</text>
</comment>
<feature type="binding site" evidence="7">
    <location>
        <begin position="70"/>
        <end position="71"/>
    </location>
    <ligand>
        <name>substrate</name>
    </ligand>
</feature>
<organism evidence="8 9">
    <name type="scientific">Paludibacterium purpuratum</name>
    <dbReference type="NCBI Taxonomy" id="1144873"/>
    <lineage>
        <taxon>Bacteria</taxon>
        <taxon>Pseudomonadati</taxon>
        <taxon>Pseudomonadota</taxon>
        <taxon>Betaproteobacteria</taxon>
        <taxon>Neisseriales</taxon>
        <taxon>Chromobacteriaceae</taxon>
        <taxon>Paludibacterium</taxon>
    </lineage>
</organism>